<dbReference type="Proteomes" id="UP001517367">
    <property type="component" value="Unassembled WGS sequence"/>
</dbReference>
<evidence type="ECO:0000313" key="2">
    <source>
        <dbReference type="Proteomes" id="UP001517367"/>
    </source>
</evidence>
<dbReference type="RefSeq" id="WP_138728905.1">
    <property type="nucleotide sequence ID" value="NZ_SRMP02000045.1"/>
</dbReference>
<dbReference type="EMBL" id="SRMP02000045">
    <property type="protein sequence ID" value="MFN0293222.1"/>
    <property type="molecule type" value="Genomic_DNA"/>
</dbReference>
<name>A0ABW9JLE7_9SPHI</name>
<organism evidence="1 2">
    <name type="scientific">Pedobacter helvus</name>
    <dbReference type="NCBI Taxonomy" id="2563444"/>
    <lineage>
        <taxon>Bacteria</taxon>
        <taxon>Pseudomonadati</taxon>
        <taxon>Bacteroidota</taxon>
        <taxon>Sphingobacteriia</taxon>
        <taxon>Sphingobacteriales</taxon>
        <taxon>Sphingobacteriaceae</taxon>
        <taxon>Pedobacter</taxon>
    </lineage>
</organism>
<protein>
    <submittedName>
        <fullName evidence="1">Uncharacterized protein</fullName>
    </submittedName>
</protein>
<proteinExistence type="predicted"/>
<evidence type="ECO:0000313" key="1">
    <source>
        <dbReference type="EMBL" id="MFN0293222.1"/>
    </source>
</evidence>
<accession>A0ABW9JLE7</accession>
<reference evidence="1 2" key="1">
    <citation type="submission" date="2024-12" db="EMBL/GenBank/DDBJ databases">
        <authorList>
            <person name="Hu S."/>
        </authorList>
    </citation>
    <scope>NUCLEOTIDE SEQUENCE [LARGE SCALE GENOMIC DNA]</scope>
    <source>
        <strain evidence="1 2">P-25</strain>
    </source>
</reference>
<gene>
    <name evidence="1" type="ORF">E5L68_017650</name>
</gene>
<comment type="caution">
    <text evidence="1">The sequence shown here is derived from an EMBL/GenBank/DDBJ whole genome shotgun (WGS) entry which is preliminary data.</text>
</comment>
<sequence>MRRAEVINTIQEMPDEFSAEELIERILLLQKIEEGLDQVKKDNVLSEEAAAKRLEKWLK</sequence>
<keyword evidence="2" id="KW-1185">Reference proteome</keyword>